<keyword evidence="1" id="KW-0472">Membrane</keyword>
<gene>
    <name evidence="2" type="ORF">SAMN05443544_0543</name>
</gene>
<dbReference type="STRING" id="232089.SAMN05443544_0543"/>
<keyword evidence="1" id="KW-1133">Transmembrane helix</keyword>
<dbReference type="AlphaFoldDB" id="A0A1N6DNZ5"/>
<keyword evidence="1" id="KW-0812">Transmembrane</keyword>
<dbReference type="Proteomes" id="UP000184699">
    <property type="component" value="Unassembled WGS sequence"/>
</dbReference>
<organism evidence="2 3">
    <name type="scientific">Agromyces cerinus subsp. cerinus</name>
    <dbReference type="NCBI Taxonomy" id="232089"/>
    <lineage>
        <taxon>Bacteria</taxon>
        <taxon>Bacillati</taxon>
        <taxon>Actinomycetota</taxon>
        <taxon>Actinomycetes</taxon>
        <taxon>Micrococcales</taxon>
        <taxon>Microbacteriaceae</taxon>
        <taxon>Agromyces</taxon>
    </lineage>
</organism>
<sequence>MKREHRPLAVLASLCLFTLGCAFAGWVDLVAVLTTVVFCTYCMFLLVTVRPKEEK</sequence>
<proteinExistence type="predicted"/>
<keyword evidence="3" id="KW-1185">Reference proteome</keyword>
<protein>
    <submittedName>
        <fullName evidence="2">Uncharacterized protein</fullName>
    </submittedName>
</protein>
<dbReference type="PROSITE" id="PS51257">
    <property type="entry name" value="PROKAR_LIPOPROTEIN"/>
    <property type="match status" value="1"/>
</dbReference>
<name>A0A1N6DNZ5_9MICO</name>
<feature type="transmembrane region" description="Helical" evidence="1">
    <location>
        <begin position="34"/>
        <end position="51"/>
    </location>
</feature>
<evidence type="ECO:0000313" key="2">
    <source>
        <dbReference type="EMBL" id="SIN72528.1"/>
    </source>
</evidence>
<reference evidence="3" key="1">
    <citation type="submission" date="2016-11" db="EMBL/GenBank/DDBJ databases">
        <authorList>
            <person name="Varghese N."/>
            <person name="Submissions S."/>
        </authorList>
    </citation>
    <scope>NUCLEOTIDE SEQUENCE [LARGE SCALE GENOMIC DNA]</scope>
    <source>
        <strain evidence="3">DSM 8595</strain>
    </source>
</reference>
<evidence type="ECO:0000313" key="3">
    <source>
        <dbReference type="Proteomes" id="UP000184699"/>
    </source>
</evidence>
<dbReference type="EMBL" id="FSRJ01000001">
    <property type="protein sequence ID" value="SIN72528.1"/>
    <property type="molecule type" value="Genomic_DNA"/>
</dbReference>
<accession>A0A1N6DNZ5</accession>
<evidence type="ECO:0000256" key="1">
    <source>
        <dbReference type="SAM" id="Phobius"/>
    </source>
</evidence>